<dbReference type="GeneID" id="4979649"/>
<reference evidence="1" key="1">
    <citation type="submission" date="2025-02" db="EMBL/GenBank/DDBJ databases">
        <authorList>
            <consortium name="NCBI Genome Project"/>
        </authorList>
    </citation>
    <scope>NUCLEOTIDE SEQUENCE</scope>
</reference>
<dbReference type="KEGG" id="ang:An02g00320"/>
<reference evidence="1" key="2">
    <citation type="submission" date="2025-08" db="UniProtKB">
        <authorList>
            <consortium name="RefSeq"/>
        </authorList>
    </citation>
    <scope>IDENTIFICATION</scope>
</reference>
<accession>A0AAJ6VSH4</accession>
<name>A0AAJ6VSH4_ASPNG</name>
<proteinExistence type="predicted"/>
<dbReference type="AlphaFoldDB" id="A0AAJ6VSH4"/>
<sequence>MTLGSQMLAKGSLSATVLAQSRIIDIHFPVQGILAILARDPEICVCQGWYSLVTLMISLSKAAKCRTEQARGVTAGGHSSLPEQLFLDLHIAEVLNRTSGDLVEPWATEYCTAIAEQRYGDAIYARYNIFGEAKDGMLTLWHCTDEGLYHEWNITVYEQIMEDAREYYEEELDLYQEALEFYSSSSPNDSRPGIIEALNTLMNKGNWDYTVGHRCKVGYRPDEDLPKWACTKRNAASESVVSSPARCGLVLAVPRMITGDSPDLSSPSIAA</sequence>
<evidence type="ECO:0000313" key="1">
    <source>
        <dbReference type="RefSeq" id="XP_001399170.3"/>
    </source>
</evidence>
<dbReference type="RefSeq" id="XP_001399170.3">
    <property type="nucleotide sequence ID" value="XM_001399133.3"/>
</dbReference>
<organism evidence="1">
    <name type="scientific">Aspergillus niger</name>
    <dbReference type="NCBI Taxonomy" id="5061"/>
    <lineage>
        <taxon>Eukaryota</taxon>
        <taxon>Fungi</taxon>
        <taxon>Dikarya</taxon>
        <taxon>Ascomycota</taxon>
        <taxon>Pezizomycotina</taxon>
        <taxon>Eurotiomycetes</taxon>
        <taxon>Eurotiomycetidae</taxon>
        <taxon>Eurotiales</taxon>
        <taxon>Aspergillaceae</taxon>
        <taxon>Aspergillus</taxon>
        <taxon>Aspergillus subgen. Circumdati</taxon>
    </lineage>
</organism>
<protein>
    <submittedName>
        <fullName evidence="1">Uncharacterized protein</fullName>
    </submittedName>
</protein>
<gene>
    <name evidence="1" type="ORF">An02g00320</name>
</gene>